<reference evidence="1 2" key="1">
    <citation type="journal article" date="2010" name="J. Bacteriol.">
        <title>Genome sequence of a cellulose-producing bacterium, Gluconacetobacter hansenii ATCC 23769.</title>
        <authorList>
            <person name="Iyer P.R."/>
            <person name="Geib S.M."/>
            <person name="Catchmark J."/>
            <person name="Kao T.H."/>
            <person name="Tien M."/>
        </authorList>
    </citation>
    <scope>NUCLEOTIDE SEQUENCE [LARGE SCALE GENOMIC DNA]</scope>
    <source>
        <strain evidence="1 2">ATCC 23769</strain>
    </source>
</reference>
<protein>
    <submittedName>
        <fullName evidence="1">Uncharacterized protein</fullName>
    </submittedName>
</protein>
<dbReference type="AlphaFoldDB" id="D5QFD0"/>
<name>D5QFD0_NOVHA</name>
<evidence type="ECO:0000313" key="1">
    <source>
        <dbReference type="EMBL" id="EFG84292.1"/>
    </source>
</evidence>
<comment type="caution">
    <text evidence="1">The sequence shown here is derived from an EMBL/GenBank/DDBJ whole genome shotgun (WGS) entry which is preliminary data.</text>
</comment>
<proteinExistence type="predicted"/>
<dbReference type="Proteomes" id="UP000006468">
    <property type="component" value="Chromosome"/>
</dbReference>
<accession>D5QFD0</accession>
<organism evidence="1 2">
    <name type="scientific">Novacetimonas hansenii ATCC 23769</name>
    <dbReference type="NCBI Taxonomy" id="714995"/>
    <lineage>
        <taxon>Bacteria</taxon>
        <taxon>Pseudomonadati</taxon>
        <taxon>Pseudomonadota</taxon>
        <taxon>Alphaproteobacteria</taxon>
        <taxon>Acetobacterales</taxon>
        <taxon>Acetobacteraceae</taxon>
        <taxon>Novacetimonas</taxon>
    </lineage>
</organism>
<dbReference type="HOGENOM" id="CLU_3311413_0_0_5"/>
<evidence type="ECO:0000313" key="2">
    <source>
        <dbReference type="Proteomes" id="UP000006468"/>
    </source>
</evidence>
<dbReference type="EMBL" id="ADTV01000034">
    <property type="protein sequence ID" value="EFG84292.1"/>
    <property type="molecule type" value="Genomic_DNA"/>
</dbReference>
<sequence length="39" mass="4874">MPIIPTTEIEPWMMLCYFIFHKNYMIEKFCYINNQKIQT</sequence>
<gene>
    <name evidence="1" type="ORF">GXY_09249</name>
</gene>